<dbReference type="Proteomes" id="UP001325680">
    <property type="component" value="Chromosome"/>
</dbReference>
<name>A0ABZ0W0T6_9BACT</name>
<organism evidence="1 2">
    <name type="scientific">Niabella yanshanensis</name>
    <dbReference type="NCBI Taxonomy" id="577386"/>
    <lineage>
        <taxon>Bacteria</taxon>
        <taxon>Pseudomonadati</taxon>
        <taxon>Bacteroidota</taxon>
        <taxon>Chitinophagia</taxon>
        <taxon>Chitinophagales</taxon>
        <taxon>Chitinophagaceae</taxon>
        <taxon>Niabella</taxon>
    </lineage>
</organism>
<protein>
    <submittedName>
        <fullName evidence="1">Uncharacterized protein</fullName>
    </submittedName>
</protein>
<gene>
    <name evidence="1" type="ORF">U0035_12740</name>
</gene>
<sequence>MRIFHNNTNNDSENTPIIPVLFTGSSIAYLTNINTSINLSEWQWHEEVIDGRRTRIVTDKLHDDFEIYPLGTF</sequence>
<reference evidence="1 2" key="1">
    <citation type="submission" date="2023-12" db="EMBL/GenBank/DDBJ databases">
        <title>Genome sequencing and assembly of bacterial species from a model synthetic community.</title>
        <authorList>
            <person name="Hogle S.L."/>
        </authorList>
    </citation>
    <scope>NUCLEOTIDE SEQUENCE [LARGE SCALE GENOMIC DNA]</scope>
    <source>
        <strain evidence="1 2">HAMBI_3031</strain>
    </source>
</reference>
<dbReference type="EMBL" id="CP139960">
    <property type="protein sequence ID" value="WQD36534.1"/>
    <property type="molecule type" value="Genomic_DNA"/>
</dbReference>
<keyword evidence="2" id="KW-1185">Reference proteome</keyword>
<evidence type="ECO:0000313" key="1">
    <source>
        <dbReference type="EMBL" id="WQD36534.1"/>
    </source>
</evidence>
<evidence type="ECO:0000313" key="2">
    <source>
        <dbReference type="Proteomes" id="UP001325680"/>
    </source>
</evidence>
<accession>A0ABZ0W0T6</accession>
<dbReference type="RefSeq" id="WP_114790162.1">
    <property type="nucleotide sequence ID" value="NZ_CP139960.1"/>
</dbReference>
<proteinExistence type="predicted"/>